<keyword evidence="19" id="KW-1185">Reference proteome</keyword>
<evidence type="ECO:0000256" key="12">
    <source>
        <dbReference type="ARBA" id="ARBA00038905"/>
    </source>
</evidence>
<comment type="catalytic activity">
    <reaction evidence="10">
        <text>8-oxo-dGTP + H2O = 8-oxo-dGMP + diphosphate + H(+)</text>
        <dbReference type="Rhea" id="RHEA:31575"/>
        <dbReference type="ChEBI" id="CHEBI:15377"/>
        <dbReference type="ChEBI" id="CHEBI:15378"/>
        <dbReference type="ChEBI" id="CHEBI:33019"/>
        <dbReference type="ChEBI" id="CHEBI:63224"/>
        <dbReference type="ChEBI" id="CHEBI:77896"/>
        <dbReference type="EC" id="3.6.1.55"/>
    </reaction>
</comment>
<evidence type="ECO:0000256" key="6">
    <source>
        <dbReference type="ARBA" id="ARBA00022763"/>
    </source>
</evidence>
<dbReference type="RefSeq" id="WP_115859561.1">
    <property type="nucleotide sequence ID" value="NZ_QTSU01000002.1"/>
</dbReference>
<dbReference type="GO" id="GO:0006281">
    <property type="term" value="P:DNA repair"/>
    <property type="evidence" value="ECO:0007669"/>
    <property type="project" value="UniProtKB-KW"/>
</dbReference>
<evidence type="ECO:0000256" key="8">
    <source>
        <dbReference type="ARBA" id="ARBA00022842"/>
    </source>
</evidence>
<keyword evidence="4" id="KW-0235">DNA replication</keyword>
<dbReference type="Gene3D" id="3.90.79.10">
    <property type="entry name" value="Nucleoside Triphosphate Pyrophosphohydrolase"/>
    <property type="match status" value="1"/>
</dbReference>
<sequence length="138" mass="15081">MSARLHECVGALLVREGRVLLGRRCPQREFLAGSWDVIGGHVEAGESCEQALARELGEELDVVPTRWQALDCPEGTEPEPWRLQLYAVTAWRGEPRNARPDEHDELRWCALDEAVAHLGPAHPGFAAALARALAIGAG</sequence>
<dbReference type="GO" id="GO:0044716">
    <property type="term" value="F:8-oxo-GDP phosphatase activity"/>
    <property type="evidence" value="ECO:0007669"/>
    <property type="project" value="TreeGrafter"/>
</dbReference>
<reference evidence="18 19" key="1">
    <citation type="submission" date="2018-08" db="EMBL/GenBank/DDBJ databases">
        <title>Lysobacter sp. zong2l5, whole genome shotgun sequence.</title>
        <authorList>
            <person name="Zhang X."/>
            <person name="Feng G."/>
            <person name="Zhu H."/>
        </authorList>
    </citation>
    <scope>NUCLEOTIDE SEQUENCE [LARGE SCALE GENOMIC DNA]</scope>
    <source>
        <strain evidence="19">zong2l5</strain>
    </source>
</reference>
<comment type="similarity">
    <text evidence="2">Belongs to the Nudix hydrolase family.</text>
</comment>
<dbReference type="PROSITE" id="PS00893">
    <property type="entry name" value="NUDIX_BOX"/>
    <property type="match status" value="1"/>
</dbReference>
<dbReference type="AlphaFoldDB" id="A0A371JZW4"/>
<dbReference type="SUPFAM" id="SSF55811">
    <property type="entry name" value="Nudix"/>
    <property type="match status" value="1"/>
</dbReference>
<dbReference type="InterPro" id="IPR000086">
    <property type="entry name" value="NUDIX_hydrolase_dom"/>
</dbReference>
<evidence type="ECO:0000256" key="15">
    <source>
        <dbReference type="ARBA" id="ARBA00041979"/>
    </source>
</evidence>
<evidence type="ECO:0000256" key="11">
    <source>
        <dbReference type="ARBA" id="ARBA00036904"/>
    </source>
</evidence>
<dbReference type="InterPro" id="IPR015797">
    <property type="entry name" value="NUDIX_hydrolase-like_dom_sf"/>
</dbReference>
<keyword evidence="8" id="KW-0460">Magnesium</keyword>
<evidence type="ECO:0000256" key="5">
    <source>
        <dbReference type="ARBA" id="ARBA00022723"/>
    </source>
</evidence>
<evidence type="ECO:0000259" key="17">
    <source>
        <dbReference type="PROSITE" id="PS51462"/>
    </source>
</evidence>
<accession>A0A371JZW4</accession>
<dbReference type="GO" id="GO:0044715">
    <property type="term" value="F:8-oxo-dGDP phosphatase activity"/>
    <property type="evidence" value="ECO:0007669"/>
    <property type="project" value="TreeGrafter"/>
</dbReference>
<comment type="catalytic activity">
    <reaction evidence="11">
        <text>8-oxo-GTP + H2O = 8-oxo-GMP + diphosphate + H(+)</text>
        <dbReference type="Rhea" id="RHEA:67616"/>
        <dbReference type="ChEBI" id="CHEBI:15377"/>
        <dbReference type="ChEBI" id="CHEBI:15378"/>
        <dbReference type="ChEBI" id="CHEBI:33019"/>
        <dbReference type="ChEBI" id="CHEBI:143553"/>
        <dbReference type="ChEBI" id="CHEBI:145694"/>
    </reaction>
</comment>
<evidence type="ECO:0000256" key="3">
    <source>
        <dbReference type="ARBA" id="ARBA00022457"/>
    </source>
</evidence>
<dbReference type="PROSITE" id="PS51462">
    <property type="entry name" value="NUDIX"/>
    <property type="match status" value="1"/>
</dbReference>
<evidence type="ECO:0000256" key="4">
    <source>
        <dbReference type="ARBA" id="ARBA00022705"/>
    </source>
</evidence>
<keyword evidence="6" id="KW-0227">DNA damage</keyword>
<keyword evidence="9" id="KW-0234">DNA repair</keyword>
<proteinExistence type="inferred from homology"/>
<comment type="cofactor">
    <cofactor evidence="1">
        <name>Mg(2+)</name>
        <dbReference type="ChEBI" id="CHEBI:18420"/>
    </cofactor>
</comment>
<dbReference type="EMBL" id="QTSU01000002">
    <property type="protein sequence ID" value="RDZ27184.1"/>
    <property type="molecule type" value="Genomic_DNA"/>
</dbReference>
<name>A0A371JZW4_9GAMM</name>
<dbReference type="GO" id="GO:0008413">
    <property type="term" value="F:8-oxo-7,8-dihydroguanosine triphosphate pyrophosphatase activity"/>
    <property type="evidence" value="ECO:0007669"/>
    <property type="project" value="TreeGrafter"/>
</dbReference>
<evidence type="ECO:0000313" key="18">
    <source>
        <dbReference type="EMBL" id="RDZ27184.1"/>
    </source>
</evidence>
<dbReference type="PANTHER" id="PTHR47707:SF1">
    <property type="entry name" value="NUDIX HYDROLASE FAMILY PROTEIN"/>
    <property type="match status" value="1"/>
</dbReference>
<evidence type="ECO:0000256" key="14">
    <source>
        <dbReference type="ARBA" id="ARBA00041592"/>
    </source>
</evidence>
<evidence type="ECO:0000313" key="19">
    <source>
        <dbReference type="Proteomes" id="UP000264492"/>
    </source>
</evidence>
<protein>
    <recommendedName>
        <fullName evidence="13">8-oxo-dGTP diphosphatase</fullName>
        <ecNumber evidence="12">3.6.1.55</ecNumber>
    </recommendedName>
    <alternativeName>
        <fullName evidence="16">7,8-dihydro-8-oxoguanine-triphosphatase</fullName>
    </alternativeName>
    <alternativeName>
        <fullName evidence="15">Mutator protein MutT</fullName>
    </alternativeName>
    <alternativeName>
        <fullName evidence="14">dGTP pyrophosphohydrolase</fullName>
    </alternativeName>
</protein>
<dbReference type="GO" id="GO:0035539">
    <property type="term" value="F:8-oxo-7,8-dihydrodeoxyguanosine triphosphate pyrophosphatase activity"/>
    <property type="evidence" value="ECO:0007669"/>
    <property type="project" value="UniProtKB-EC"/>
</dbReference>
<evidence type="ECO:0000256" key="9">
    <source>
        <dbReference type="ARBA" id="ARBA00023204"/>
    </source>
</evidence>
<dbReference type="GO" id="GO:0046872">
    <property type="term" value="F:metal ion binding"/>
    <property type="evidence" value="ECO:0007669"/>
    <property type="project" value="UniProtKB-KW"/>
</dbReference>
<feature type="domain" description="Nudix hydrolase" evidence="17">
    <location>
        <begin position="4"/>
        <end position="132"/>
    </location>
</feature>
<keyword evidence="7" id="KW-0378">Hydrolase</keyword>
<dbReference type="GO" id="GO:0006260">
    <property type="term" value="P:DNA replication"/>
    <property type="evidence" value="ECO:0007669"/>
    <property type="project" value="UniProtKB-KW"/>
</dbReference>
<dbReference type="Proteomes" id="UP000264492">
    <property type="component" value="Unassembled WGS sequence"/>
</dbReference>
<evidence type="ECO:0000256" key="13">
    <source>
        <dbReference type="ARBA" id="ARBA00040794"/>
    </source>
</evidence>
<dbReference type="Pfam" id="PF00293">
    <property type="entry name" value="NUDIX"/>
    <property type="match status" value="1"/>
</dbReference>
<dbReference type="InterPro" id="IPR047127">
    <property type="entry name" value="MutT-like"/>
</dbReference>
<dbReference type="OrthoDB" id="9787476at2"/>
<evidence type="ECO:0000256" key="16">
    <source>
        <dbReference type="ARBA" id="ARBA00042798"/>
    </source>
</evidence>
<evidence type="ECO:0000256" key="2">
    <source>
        <dbReference type="ARBA" id="ARBA00005582"/>
    </source>
</evidence>
<gene>
    <name evidence="18" type="ORF">DX914_13090</name>
</gene>
<evidence type="ECO:0000256" key="10">
    <source>
        <dbReference type="ARBA" id="ARBA00035861"/>
    </source>
</evidence>
<dbReference type="PANTHER" id="PTHR47707">
    <property type="entry name" value="8-OXO-DGTP DIPHOSPHATASE"/>
    <property type="match status" value="1"/>
</dbReference>
<dbReference type="EC" id="3.6.1.55" evidence="12"/>
<keyword evidence="3" id="KW-0515">Mutator protein</keyword>
<comment type="caution">
    <text evidence="18">The sequence shown here is derived from an EMBL/GenBank/DDBJ whole genome shotgun (WGS) entry which is preliminary data.</text>
</comment>
<keyword evidence="5" id="KW-0479">Metal-binding</keyword>
<evidence type="ECO:0000256" key="7">
    <source>
        <dbReference type="ARBA" id="ARBA00022801"/>
    </source>
</evidence>
<organism evidence="18 19">
    <name type="scientific">Lysobacter silvisoli</name>
    <dbReference type="NCBI Taxonomy" id="2293254"/>
    <lineage>
        <taxon>Bacteria</taxon>
        <taxon>Pseudomonadati</taxon>
        <taxon>Pseudomonadota</taxon>
        <taxon>Gammaproteobacteria</taxon>
        <taxon>Lysobacterales</taxon>
        <taxon>Lysobacteraceae</taxon>
        <taxon>Lysobacter</taxon>
    </lineage>
</organism>
<evidence type="ECO:0000256" key="1">
    <source>
        <dbReference type="ARBA" id="ARBA00001946"/>
    </source>
</evidence>
<dbReference type="InterPro" id="IPR020084">
    <property type="entry name" value="NUDIX_hydrolase_CS"/>
</dbReference>